<dbReference type="InterPro" id="IPR003601">
    <property type="entry name" value="Topo_IA_2"/>
</dbReference>
<dbReference type="InterPro" id="IPR013497">
    <property type="entry name" value="Topo_IA_cen"/>
</dbReference>
<dbReference type="Gene3D" id="1.10.460.10">
    <property type="entry name" value="Topoisomerase I, domain 2"/>
    <property type="match status" value="1"/>
</dbReference>
<dbReference type="InterPro" id="IPR003602">
    <property type="entry name" value="Topo_IA_DNA-bd_dom"/>
</dbReference>
<evidence type="ECO:0000259" key="7">
    <source>
        <dbReference type="PROSITE" id="PS50880"/>
    </source>
</evidence>
<dbReference type="GO" id="GO:0003677">
    <property type="term" value="F:DNA binding"/>
    <property type="evidence" value="ECO:0007669"/>
    <property type="project" value="UniProtKB-KW"/>
</dbReference>
<dbReference type="InterPro" id="IPR006171">
    <property type="entry name" value="TOPRIM_dom"/>
</dbReference>
<dbReference type="CDD" id="cd00186">
    <property type="entry name" value="TOP1Ac"/>
    <property type="match status" value="1"/>
</dbReference>
<dbReference type="SMART" id="SM00493">
    <property type="entry name" value="TOPRIM"/>
    <property type="match status" value="1"/>
</dbReference>
<dbReference type="InterPro" id="IPR023406">
    <property type="entry name" value="Topo_IA_AS"/>
</dbReference>
<accession>A0AB39JD37</accession>
<dbReference type="Pfam" id="PF01131">
    <property type="entry name" value="Topoisom_bac"/>
    <property type="match status" value="1"/>
</dbReference>
<dbReference type="InterPro" id="IPR013825">
    <property type="entry name" value="Topo_IA_cen_sub2"/>
</dbReference>
<keyword evidence="5" id="KW-0238">DNA-binding</keyword>
<evidence type="ECO:0000259" key="8">
    <source>
        <dbReference type="PROSITE" id="PS52039"/>
    </source>
</evidence>
<dbReference type="PROSITE" id="PS50880">
    <property type="entry name" value="TOPRIM"/>
    <property type="match status" value="1"/>
</dbReference>
<dbReference type="InterPro" id="IPR000380">
    <property type="entry name" value="Topo_IA"/>
</dbReference>
<feature type="domain" description="Toprim" evidence="7">
    <location>
        <begin position="4"/>
        <end position="110"/>
    </location>
</feature>
<evidence type="ECO:0000256" key="1">
    <source>
        <dbReference type="ARBA" id="ARBA00000213"/>
    </source>
</evidence>
<dbReference type="Gene3D" id="3.40.50.140">
    <property type="match status" value="1"/>
</dbReference>
<dbReference type="PROSITE" id="PS00396">
    <property type="entry name" value="TOPO_IA_1"/>
    <property type="match status" value="1"/>
</dbReference>
<dbReference type="InterPro" id="IPR023405">
    <property type="entry name" value="Topo_IA_core_domain"/>
</dbReference>
<comment type="catalytic activity">
    <reaction evidence="1">
        <text>ATP-independent breakage of single-stranded DNA, followed by passage and rejoining.</text>
        <dbReference type="EC" id="5.6.2.1"/>
    </reaction>
</comment>
<evidence type="ECO:0000256" key="4">
    <source>
        <dbReference type="ARBA" id="ARBA00023029"/>
    </source>
</evidence>
<proteinExistence type="inferred from homology"/>
<dbReference type="SMART" id="SM00437">
    <property type="entry name" value="TOP1Ac"/>
    <property type="match status" value="1"/>
</dbReference>
<sequence length="731" mass="85628">MENKILIIVESPAKCKKIEKILGNKYKVIASYGHFTQLNELDQINFETYDIKYKIQNRKVLKNLKDNIKNSKEVIIATDDDREGEAIGWSICKFCNLNINTTKKISFQEITEKAILGSLDNIQTLNMDRIKSQQTRQILDIYLGYKISPLLWKFIQHKLSAGRCQTPALKIIYENQREIDLQTDDTEYKVTAYFTDKHIPFSLNKGVDKKNIMEFIENHKIKDDWVIAKNTTKKVIESPPKIFITSSLQQKAYNVMKLSTKMTMKCAQELYENGFITYMRTDSSCYSVDFIKTMKDFINLNYGDTYVNNNIDSLCVNKNKNKSQEAHEGIRVCDLSLKETSLPNQTANKLYKLIYKHTLQCGMSEYKGEDFNYYIDYDKEYVYKHTERITIFDGWKILENSSLLNNDKFKLYLDVLFENDDNIILNLLDAKEKLISNLSHLSEASLVQQLEKKNIGRPSTFSNIIESLVDKGYIIKGNIKGKTINVCNYLLTSNKEIKKEEINTALNNETRKLQITPMGKQVSEFCYSHFNDIFTYEFTNNMENKLDQIENKDLSFYETLNDYISAVNKLIEETKDNYKENPEQIKKTKDISLYCGKIKNKVAYIKYGKYGYYLNYNKEKISLKSFTGFNIEDKIKKSLELTDVEKDTLIKFIEEPEKNPNLLMTLSDECSIRKSKYGIYIFYKTSQMKKPKFLKFNDEKDNNTEIRNQWITNLDKSKIINYINEKYKVSI</sequence>
<dbReference type="Gene3D" id="1.10.290.10">
    <property type="entry name" value="Topoisomerase I, domain 4"/>
    <property type="match status" value="1"/>
</dbReference>
<evidence type="ECO:0000256" key="6">
    <source>
        <dbReference type="ARBA" id="ARBA00023235"/>
    </source>
</evidence>
<dbReference type="SMART" id="SM00436">
    <property type="entry name" value="TOP1Bc"/>
    <property type="match status" value="1"/>
</dbReference>
<evidence type="ECO:0000256" key="3">
    <source>
        <dbReference type="ARBA" id="ARBA00012891"/>
    </source>
</evidence>
<evidence type="ECO:0000256" key="2">
    <source>
        <dbReference type="ARBA" id="ARBA00009446"/>
    </source>
</evidence>
<keyword evidence="6" id="KW-0413">Isomerase</keyword>
<dbReference type="Pfam" id="PF01751">
    <property type="entry name" value="Toprim"/>
    <property type="match status" value="1"/>
</dbReference>
<dbReference type="InterPro" id="IPR013826">
    <property type="entry name" value="Topo_IA_cen_sub3"/>
</dbReference>
<dbReference type="EMBL" id="PP542043">
    <property type="protein sequence ID" value="XDO01993.1"/>
    <property type="molecule type" value="Genomic_DNA"/>
</dbReference>
<dbReference type="PRINTS" id="PR00417">
    <property type="entry name" value="PRTPISMRASEI"/>
</dbReference>
<reference evidence="9" key="1">
    <citation type="submission" date="2024-03" db="EMBL/GenBank/DDBJ databases">
        <title>Eukaryotic viruses encode the ribosomal protein eL40.</title>
        <authorList>
            <person name="Thomy J."/>
            <person name="Schvarcz C.R."/>
            <person name="McBeain K.A."/>
            <person name="Edwards K.F."/>
            <person name="Steward G.F."/>
        </authorList>
    </citation>
    <scope>NUCLEOTIDE SEQUENCE</scope>
    <source>
        <strain evidence="9">FloV-SA2</strain>
    </source>
</reference>
<evidence type="ECO:0000313" key="9">
    <source>
        <dbReference type="EMBL" id="XDO01993.1"/>
    </source>
</evidence>
<protein>
    <recommendedName>
        <fullName evidence="3">DNA topoisomerase</fullName>
        <ecNumber evidence="3">5.6.2.1</ecNumber>
    </recommendedName>
</protein>
<dbReference type="PROSITE" id="PS52039">
    <property type="entry name" value="TOPO_IA_2"/>
    <property type="match status" value="1"/>
</dbReference>
<name>A0AB39JD37_9VIRU</name>
<dbReference type="GO" id="GO:0006265">
    <property type="term" value="P:DNA topological change"/>
    <property type="evidence" value="ECO:0007669"/>
    <property type="project" value="InterPro"/>
</dbReference>
<dbReference type="PANTHER" id="PTHR42785:SF1">
    <property type="entry name" value="DNA TOPOISOMERASE"/>
    <property type="match status" value="1"/>
</dbReference>
<keyword evidence="4" id="KW-0799">Topoisomerase</keyword>
<gene>
    <name evidence="9" type="ORF">FloV-SA2_00174</name>
</gene>
<dbReference type="InterPro" id="IPR013824">
    <property type="entry name" value="Topo_IA_cen_sub1"/>
</dbReference>
<organism evidence="9">
    <name type="scientific">Florenciella sp. virus SA2</name>
    <dbReference type="NCBI Taxonomy" id="3240092"/>
    <lineage>
        <taxon>Viruses</taxon>
    </lineage>
</organism>
<dbReference type="GO" id="GO:0003917">
    <property type="term" value="F:DNA topoisomerase type I (single strand cut, ATP-independent) activity"/>
    <property type="evidence" value="ECO:0007669"/>
    <property type="project" value="UniProtKB-EC"/>
</dbReference>
<dbReference type="EC" id="5.6.2.1" evidence="3"/>
<comment type="similarity">
    <text evidence="2">Belongs to the type IA topoisomerase family.</text>
</comment>
<dbReference type="SUPFAM" id="SSF56712">
    <property type="entry name" value="Prokaryotic type I DNA topoisomerase"/>
    <property type="match status" value="1"/>
</dbReference>
<feature type="domain" description="Topo IA-type catalytic" evidence="8">
    <location>
        <begin position="126"/>
        <end position="571"/>
    </location>
</feature>
<evidence type="ECO:0000256" key="5">
    <source>
        <dbReference type="ARBA" id="ARBA00023125"/>
    </source>
</evidence>
<dbReference type="PANTHER" id="PTHR42785">
    <property type="entry name" value="DNA TOPOISOMERASE, TYPE IA, CORE"/>
    <property type="match status" value="1"/>
</dbReference>
<dbReference type="Gene3D" id="2.70.20.10">
    <property type="entry name" value="Topoisomerase I, domain 3"/>
    <property type="match status" value="1"/>
</dbReference>